<feature type="domain" description="Transposase IS200-like" evidence="1">
    <location>
        <begin position="19"/>
        <end position="128"/>
    </location>
</feature>
<dbReference type="SUPFAM" id="SSF143422">
    <property type="entry name" value="Transposase IS200-like"/>
    <property type="match status" value="1"/>
</dbReference>
<dbReference type="Pfam" id="PF01797">
    <property type="entry name" value="Y1_Tnp"/>
    <property type="match status" value="1"/>
</dbReference>
<dbReference type="RefSeq" id="WP_322520657.1">
    <property type="nucleotide sequence ID" value="NZ_CP140153.1"/>
</dbReference>
<dbReference type="InterPro" id="IPR002686">
    <property type="entry name" value="Transposase_17"/>
</dbReference>
<sequence>MPTEQMRHGWRLRRGRVSIPGQVYSVTLVTHGRWPGLADISVARRVIGCLRDMEEMGHSETLAFCLMPDHLHWRFRLGHGDDLSVVVGQLKGRSARHIPLLRWQRGFHDHAVRNDEDLRRLARYIVSNPVRAGLVRRVGEYPHWDAVWL</sequence>
<keyword evidence="3" id="KW-1185">Reference proteome</keyword>
<organism evidence="2 3">
    <name type="scientific">Guyparkeria halophila</name>
    <dbReference type="NCBI Taxonomy" id="47960"/>
    <lineage>
        <taxon>Bacteria</taxon>
        <taxon>Pseudomonadati</taxon>
        <taxon>Pseudomonadota</taxon>
        <taxon>Gammaproteobacteria</taxon>
        <taxon>Chromatiales</taxon>
        <taxon>Thioalkalibacteraceae</taxon>
        <taxon>Guyparkeria</taxon>
    </lineage>
</organism>
<name>A0ABZ0YTY2_9GAMM</name>
<reference evidence="2 3" key="1">
    <citation type="submission" date="2023-11" db="EMBL/GenBank/DDBJ databases">
        <title>MicrobeMod: A computational toolkit for identifying prokaryotic methylation and restriction-modification with nanopore sequencing.</title>
        <authorList>
            <person name="Crits-Christoph A."/>
            <person name="Kang S.C."/>
            <person name="Lee H."/>
            <person name="Ostrov N."/>
        </authorList>
    </citation>
    <scope>NUCLEOTIDE SEQUENCE [LARGE SCALE GENOMIC DNA]</scope>
    <source>
        <strain evidence="2 3">ATCC 49870</strain>
    </source>
</reference>
<dbReference type="EMBL" id="CP140153">
    <property type="protein sequence ID" value="WQH15630.1"/>
    <property type="molecule type" value="Genomic_DNA"/>
</dbReference>
<gene>
    <name evidence="2" type="ORF">SR882_07620</name>
</gene>
<dbReference type="InterPro" id="IPR036515">
    <property type="entry name" value="Transposase_17_sf"/>
</dbReference>
<dbReference type="Proteomes" id="UP001327459">
    <property type="component" value="Chromosome"/>
</dbReference>
<protein>
    <submittedName>
        <fullName evidence="2">Transposase</fullName>
    </submittedName>
</protein>
<dbReference type="SMART" id="SM01321">
    <property type="entry name" value="Y1_Tnp"/>
    <property type="match status" value="1"/>
</dbReference>
<dbReference type="Gene3D" id="3.30.70.1290">
    <property type="entry name" value="Transposase IS200-like"/>
    <property type="match status" value="1"/>
</dbReference>
<evidence type="ECO:0000259" key="1">
    <source>
        <dbReference type="SMART" id="SM01321"/>
    </source>
</evidence>
<dbReference type="PANTHER" id="PTHR36966">
    <property type="entry name" value="REP-ASSOCIATED TYROSINE TRANSPOSASE"/>
    <property type="match status" value="1"/>
</dbReference>
<dbReference type="PANTHER" id="PTHR36966:SF1">
    <property type="entry name" value="REP-ASSOCIATED TYROSINE TRANSPOSASE"/>
    <property type="match status" value="1"/>
</dbReference>
<proteinExistence type="predicted"/>
<accession>A0ABZ0YTY2</accession>
<dbReference type="NCBIfam" id="NF047646">
    <property type="entry name" value="REP_Tyr_transpos"/>
    <property type="match status" value="1"/>
</dbReference>
<evidence type="ECO:0000313" key="3">
    <source>
        <dbReference type="Proteomes" id="UP001327459"/>
    </source>
</evidence>
<evidence type="ECO:0000313" key="2">
    <source>
        <dbReference type="EMBL" id="WQH15630.1"/>
    </source>
</evidence>
<dbReference type="InterPro" id="IPR052715">
    <property type="entry name" value="RAYT_transposase"/>
</dbReference>